<protein>
    <submittedName>
        <fullName evidence="1">Uncharacterized protein</fullName>
    </submittedName>
</protein>
<proteinExistence type="predicted"/>
<sequence length="97" mass="9658">MVDRVGRAEKSPRGAAGVASFAIVIAGAGAERTAGTEAAAHVTSKGDAGSSNTCFLLLKAGNDLTDALPGTRDREAACQAPACRARVGDGTVQTVQS</sequence>
<evidence type="ECO:0000313" key="2">
    <source>
        <dbReference type="Proteomes" id="UP001556692"/>
    </source>
</evidence>
<organism evidence="1 2">
    <name type="scientific">Aquibium pacificus</name>
    <dbReference type="NCBI Taxonomy" id="3153579"/>
    <lineage>
        <taxon>Bacteria</taxon>
        <taxon>Pseudomonadati</taxon>
        <taxon>Pseudomonadota</taxon>
        <taxon>Alphaproteobacteria</taxon>
        <taxon>Hyphomicrobiales</taxon>
        <taxon>Phyllobacteriaceae</taxon>
        <taxon>Aquibium</taxon>
    </lineage>
</organism>
<comment type="caution">
    <text evidence="1">The sequence shown here is derived from an EMBL/GenBank/DDBJ whole genome shotgun (WGS) entry which is preliminary data.</text>
</comment>
<gene>
    <name evidence="1" type="ORF">ABGN05_20765</name>
</gene>
<dbReference type="Proteomes" id="UP001556692">
    <property type="component" value="Unassembled WGS sequence"/>
</dbReference>
<name>A0ABV3SRB8_9HYPH</name>
<dbReference type="EMBL" id="JBDPGJ010000005">
    <property type="protein sequence ID" value="MEX0408095.1"/>
    <property type="molecule type" value="Genomic_DNA"/>
</dbReference>
<evidence type="ECO:0000313" key="1">
    <source>
        <dbReference type="EMBL" id="MEX0408095.1"/>
    </source>
</evidence>
<keyword evidence="2" id="KW-1185">Reference proteome</keyword>
<dbReference type="RefSeq" id="WP_367955975.1">
    <property type="nucleotide sequence ID" value="NZ_JBDPGJ010000005.1"/>
</dbReference>
<accession>A0ABV3SRB8</accession>
<reference evidence="1 2" key="1">
    <citation type="submission" date="2024-05" db="EMBL/GenBank/DDBJ databases">
        <authorList>
            <person name="Jiang F."/>
        </authorList>
    </citation>
    <scope>NUCLEOTIDE SEQUENCE [LARGE SCALE GENOMIC DNA]</scope>
    <source>
        <strain evidence="1 2">LZ166</strain>
    </source>
</reference>